<proteinExistence type="inferred from homology"/>
<dbReference type="Gene3D" id="3.30.70.100">
    <property type="match status" value="1"/>
</dbReference>
<dbReference type="GO" id="GO:0060003">
    <property type="term" value="P:copper ion export"/>
    <property type="evidence" value="ECO:0007669"/>
    <property type="project" value="UniProtKB-ARBA"/>
</dbReference>
<feature type="transmembrane region" description="Helical" evidence="11">
    <location>
        <begin position="195"/>
        <end position="213"/>
    </location>
</feature>
<dbReference type="InterPro" id="IPR006121">
    <property type="entry name" value="HMA_dom"/>
</dbReference>
<protein>
    <submittedName>
        <fullName evidence="13">Copper/silver-translocating P-type ATPase</fullName>
    </submittedName>
</protein>
<feature type="transmembrane region" description="Helical" evidence="11">
    <location>
        <begin position="771"/>
        <end position="788"/>
    </location>
</feature>
<dbReference type="SUPFAM" id="SSF81665">
    <property type="entry name" value="Calcium ATPase, transmembrane domain M"/>
    <property type="match status" value="1"/>
</dbReference>
<evidence type="ECO:0000256" key="2">
    <source>
        <dbReference type="ARBA" id="ARBA00006024"/>
    </source>
</evidence>
<dbReference type="EMBL" id="CM001475">
    <property type="protein sequence ID" value="EIC28627.1"/>
    <property type="molecule type" value="Genomic_DNA"/>
</dbReference>
<dbReference type="NCBIfam" id="TIGR01511">
    <property type="entry name" value="ATPase-IB1_Cu"/>
    <property type="match status" value="1"/>
</dbReference>
<keyword evidence="9 11" id="KW-1133">Transmembrane helix</keyword>
<dbReference type="PANTHER" id="PTHR43520:SF8">
    <property type="entry name" value="P-TYPE CU(+) TRANSPORTER"/>
    <property type="match status" value="1"/>
</dbReference>
<keyword evidence="10 11" id="KW-0472">Membrane</keyword>
<dbReference type="SFLD" id="SFLDG00002">
    <property type="entry name" value="C1.7:_P-type_atpase_like"/>
    <property type="match status" value="1"/>
</dbReference>
<sequence length="817" mass="88086">MSSDASPAYKHFRVAHQLQRRVRIEAPMLRKDGERCYILEILLKKRAEIKKTRSTPALGTVVIEFDSNRLPKANLLLMLDTVLGNLVSRPRSAGPRRKSDFSNEMREVDLAIEGMTCASCALLIEMVLNRDPKIKQASVNFATETLVVQGQLDRDEVSAKIEGLGYKAYPMDTLAQRKKLIEKEQARIRSAWRRFLWSAALSTPVVILGMAMAKSRPLHWLQFALATPVVFGAGKPFFDKAFRLARHRAANMDTLIALGVGAAYAFSLSSFLKRRGHMYFEAAAAIIVFVLLGRYLEERAKGKAGEAIRQLVDLQPQTATLLRDDQEIIVDVENIQVGDILLVRPGERIPTDGEVVQGISTVDESMVTGESLPVIKDVGHQVIGGCVNGNGVLRIRATAVGRDTVLAGIVHMVDQAQSAKLPIQKQVDQISAVFVPAVMAVSGLAFAGWLALGAPFGFALGNAITVLLIACPCALGLATPASIMVGTGQAAKKGIYIRNGESLEVAAKLNVIVFDKTGTITEGRPKVSDLSNVSRLGEETIVMLAASAEHNSEHFLGKAIVEYAHERGIGPAECSHFYSEPGRGIEADVDGKSLLLGNLAWMRQREVDVRNLEAAAGDFAEQGKTPVYMAVDHQEAAVFGIADRPREHAAEAIARLHRLGVETVMATGDTEKTAAFIARKVGIADIVANAKPEEKLAIIRRLQDEGKQVGMIGDGINDAPALAAANVGFAVGSGTDIAIESADMTLTRGDIGKVTDAIELSTDTIRIIKQNLFWAFGYNTVAIPVAAVGKLNPMIASLAMALSSLSVVLNSLRLSKK</sequence>
<dbReference type="eggNOG" id="COG2217">
    <property type="taxonomic scope" value="Bacteria"/>
</dbReference>
<dbReference type="CDD" id="cd02094">
    <property type="entry name" value="P-type_ATPase_Cu-like"/>
    <property type="match status" value="1"/>
</dbReference>
<keyword evidence="8" id="KW-1278">Translocase</keyword>
<evidence type="ECO:0000256" key="9">
    <source>
        <dbReference type="ARBA" id="ARBA00022989"/>
    </source>
</evidence>
<evidence type="ECO:0000256" key="7">
    <source>
        <dbReference type="ARBA" id="ARBA00022840"/>
    </source>
</evidence>
<dbReference type="PROSITE" id="PS01047">
    <property type="entry name" value="HMA_1"/>
    <property type="match status" value="1"/>
</dbReference>
<keyword evidence="5 11" id="KW-0479">Metal-binding</keyword>
<keyword evidence="3 11" id="KW-1003">Cell membrane</keyword>
<evidence type="ECO:0000256" key="11">
    <source>
        <dbReference type="RuleBase" id="RU362081"/>
    </source>
</evidence>
<dbReference type="STRING" id="686340.Metal_0796"/>
<dbReference type="CDD" id="cd00371">
    <property type="entry name" value="HMA"/>
    <property type="match status" value="1"/>
</dbReference>
<feature type="transmembrane region" description="Helical" evidence="11">
    <location>
        <begin position="794"/>
        <end position="812"/>
    </location>
</feature>
<dbReference type="Gene3D" id="2.70.150.10">
    <property type="entry name" value="Calcium-transporting ATPase, cytoplasmic transduction domain A"/>
    <property type="match status" value="1"/>
</dbReference>
<dbReference type="AlphaFoldDB" id="H8GQW8"/>
<dbReference type="Gene3D" id="3.40.50.1000">
    <property type="entry name" value="HAD superfamily/HAD-like"/>
    <property type="match status" value="1"/>
</dbReference>
<dbReference type="PROSITE" id="PS00154">
    <property type="entry name" value="ATPASE_E1_E2"/>
    <property type="match status" value="1"/>
</dbReference>
<evidence type="ECO:0000256" key="8">
    <source>
        <dbReference type="ARBA" id="ARBA00022967"/>
    </source>
</evidence>
<evidence type="ECO:0000256" key="10">
    <source>
        <dbReference type="ARBA" id="ARBA00023136"/>
    </source>
</evidence>
<dbReference type="InterPro" id="IPR036412">
    <property type="entry name" value="HAD-like_sf"/>
</dbReference>
<dbReference type="GO" id="GO:0005524">
    <property type="term" value="F:ATP binding"/>
    <property type="evidence" value="ECO:0007669"/>
    <property type="project" value="UniProtKB-UniRule"/>
</dbReference>
<dbReference type="InterPro" id="IPR008250">
    <property type="entry name" value="ATPase_P-typ_transduc_dom_A_sf"/>
</dbReference>
<dbReference type="InterPro" id="IPR023299">
    <property type="entry name" value="ATPase_P-typ_cyto_dom_N"/>
</dbReference>
<dbReference type="PANTHER" id="PTHR43520">
    <property type="entry name" value="ATP7, ISOFORM B"/>
    <property type="match status" value="1"/>
</dbReference>
<dbReference type="SUPFAM" id="SSF81653">
    <property type="entry name" value="Calcium ATPase, transduction domain A"/>
    <property type="match status" value="1"/>
</dbReference>
<evidence type="ECO:0000256" key="3">
    <source>
        <dbReference type="ARBA" id="ARBA00022475"/>
    </source>
</evidence>
<dbReference type="NCBIfam" id="TIGR01525">
    <property type="entry name" value="ATPase-IB_hvy"/>
    <property type="match status" value="1"/>
</dbReference>
<dbReference type="Pfam" id="PF00403">
    <property type="entry name" value="HMA"/>
    <property type="match status" value="1"/>
</dbReference>
<dbReference type="PROSITE" id="PS50846">
    <property type="entry name" value="HMA_2"/>
    <property type="match status" value="1"/>
</dbReference>
<name>H8GQW8_METAL</name>
<keyword evidence="4 11" id="KW-0812">Transmembrane</keyword>
<keyword evidence="7 11" id="KW-0067">ATP-binding</keyword>
<evidence type="ECO:0000259" key="12">
    <source>
        <dbReference type="PROSITE" id="PS50846"/>
    </source>
</evidence>
<dbReference type="InterPro" id="IPR018303">
    <property type="entry name" value="ATPase_P-typ_P_site"/>
</dbReference>
<feature type="transmembrane region" description="Helical" evidence="11">
    <location>
        <begin position="219"/>
        <end position="238"/>
    </location>
</feature>
<dbReference type="GO" id="GO:0005886">
    <property type="term" value="C:plasma membrane"/>
    <property type="evidence" value="ECO:0007669"/>
    <property type="project" value="UniProtKB-SubCell"/>
</dbReference>
<dbReference type="InterPro" id="IPR017969">
    <property type="entry name" value="Heavy-metal-associated_CS"/>
</dbReference>
<evidence type="ECO:0000256" key="5">
    <source>
        <dbReference type="ARBA" id="ARBA00022723"/>
    </source>
</evidence>
<dbReference type="GO" id="GO:0043682">
    <property type="term" value="F:P-type divalent copper transporter activity"/>
    <property type="evidence" value="ECO:0007669"/>
    <property type="project" value="TreeGrafter"/>
</dbReference>
<comment type="similarity">
    <text evidence="2 11">Belongs to the cation transport ATPase (P-type) (TC 3.A.3) family. Type IB subfamily.</text>
</comment>
<dbReference type="InterPro" id="IPR059000">
    <property type="entry name" value="ATPase_P-type_domA"/>
</dbReference>
<dbReference type="InterPro" id="IPR023298">
    <property type="entry name" value="ATPase_P-typ_TM_dom_sf"/>
</dbReference>
<evidence type="ECO:0000256" key="4">
    <source>
        <dbReference type="ARBA" id="ARBA00022692"/>
    </source>
</evidence>
<gene>
    <name evidence="13" type="ORF">Metal_0796</name>
</gene>
<dbReference type="Gene3D" id="3.40.1110.10">
    <property type="entry name" value="Calcium-transporting ATPase, cytoplasmic domain N"/>
    <property type="match status" value="1"/>
</dbReference>
<feature type="domain" description="HMA" evidence="12">
    <location>
        <begin position="106"/>
        <end position="169"/>
    </location>
</feature>
<dbReference type="PRINTS" id="PR00943">
    <property type="entry name" value="CUATPASE"/>
</dbReference>
<feature type="transmembrane region" description="Helical" evidence="11">
    <location>
        <begin position="458"/>
        <end position="478"/>
    </location>
</feature>
<evidence type="ECO:0000256" key="1">
    <source>
        <dbReference type="ARBA" id="ARBA00004651"/>
    </source>
</evidence>
<dbReference type="SUPFAM" id="SSF55008">
    <property type="entry name" value="HMA, heavy metal-associated domain"/>
    <property type="match status" value="1"/>
</dbReference>
<accession>H8GQW8</accession>
<dbReference type="GO" id="GO:0055070">
    <property type="term" value="P:copper ion homeostasis"/>
    <property type="evidence" value="ECO:0007669"/>
    <property type="project" value="TreeGrafter"/>
</dbReference>
<dbReference type="NCBIfam" id="TIGR01494">
    <property type="entry name" value="ATPase_P-type"/>
    <property type="match status" value="1"/>
</dbReference>
<feature type="transmembrane region" description="Helical" evidence="11">
    <location>
        <begin position="250"/>
        <end position="272"/>
    </location>
</feature>
<dbReference type="InterPro" id="IPR001757">
    <property type="entry name" value="P_typ_ATPase"/>
</dbReference>
<dbReference type="HOGENOM" id="CLU_001771_0_3_6"/>
<dbReference type="Pfam" id="PF00122">
    <property type="entry name" value="E1-E2_ATPase"/>
    <property type="match status" value="1"/>
</dbReference>
<keyword evidence="14" id="KW-1185">Reference proteome</keyword>
<evidence type="ECO:0000313" key="13">
    <source>
        <dbReference type="EMBL" id="EIC28627.1"/>
    </source>
</evidence>
<dbReference type="Pfam" id="PF00702">
    <property type="entry name" value="Hydrolase"/>
    <property type="match status" value="1"/>
</dbReference>
<evidence type="ECO:0000256" key="6">
    <source>
        <dbReference type="ARBA" id="ARBA00022741"/>
    </source>
</evidence>
<feature type="transmembrane region" description="Helical" evidence="11">
    <location>
        <begin position="430"/>
        <end position="452"/>
    </location>
</feature>
<dbReference type="PRINTS" id="PR00119">
    <property type="entry name" value="CATATPASE"/>
</dbReference>
<dbReference type="SFLD" id="SFLDF00027">
    <property type="entry name" value="p-type_atpase"/>
    <property type="match status" value="1"/>
</dbReference>
<dbReference type="GO" id="GO:0005507">
    <property type="term" value="F:copper ion binding"/>
    <property type="evidence" value="ECO:0007669"/>
    <property type="project" value="TreeGrafter"/>
</dbReference>
<dbReference type="SFLD" id="SFLDS00003">
    <property type="entry name" value="Haloacid_Dehalogenase"/>
    <property type="match status" value="1"/>
</dbReference>
<comment type="subcellular location">
    <subcellularLocation>
        <location evidence="1">Cell membrane</location>
        <topology evidence="1">Multi-pass membrane protein</topology>
    </subcellularLocation>
</comment>
<dbReference type="InterPro" id="IPR036163">
    <property type="entry name" value="HMA_dom_sf"/>
</dbReference>
<dbReference type="InterPro" id="IPR023214">
    <property type="entry name" value="HAD_sf"/>
</dbReference>
<keyword evidence="6 11" id="KW-0547">Nucleotide-binding</keyword>
<dbReference type="InterPro" id="IPR044492">
    <property type="entry name" value="P_typ_ATPase_HD_dom"/>
</dbReference>
<dbReference type="FunFam" id="2.70.150.10:FF:000020">
    <property type="entry name" value="Copper-exporting P-type ATPase A"/>
    <property type="match status" value="1"/>
</dbReference>
<organism evidence="13 14">
    <name type="scientific">Methylomicrobium album BG8</name>
    <dbReference type="NCBI Taxonomy" id="686340"/>
    <lineage>
        <taxon>Bacteria</taxon>
        <taxon>Pseudomonadati</taxon>
        <taxon>Pseudomonadota</taxon>
        <taxon>Gammaproteobacteria</taxon>
        <taxon>Methylococcales</taxon>
        <taxon>Methylococcaceae</taxon>
        <taxon>Methylomicrobium</taxon>
    </lineage>
</organism>
<feature type="transmembrane region" description="Helical" evidence="11">
    <location>
        <begin position="278"/>
        <end position="296"/>
    </location>
</feature>
<dbReference type="RefSeq" id="WP_005369849.1">
    <property type="nucleotide sequence ID" value="NZ_CM001475.1"/>
</dbReference>
<dbReference type="SUPFAM" id="SSF56784">
    <property type="entry name" value="HAD-like"/>
    <property type="match status" value="1"/>
</dbReference>
<dbReference type="GO" id="GO:0016887">
    <property type="term" value="F:ATP hydrolysis activity"/>
    <property type="evidence" value="ECO:0007669"/>
    <property type="project" value="InterPro"/>
</dbReference>
<reference evidence="13 14" key="1">
    <citation type="journal article" date="2013" name="Genome Announc.">
        <title>Genome Sequence of the Obligate Gammaproteobacterial Methanotroph Methylomicrobium album Strain BG8.</title>
        <authorList>
            <person name="Kits K.D."/>
            <person name="Kalyuzhnaya M.G."/>
            <person name="Klotz M.G."/>
            <person name="Jetten M.S."/>
            <person name="Op den Camp H.J."/>
            <person name="Vuilleumier S."/>
            <person name="Bringel F."/>
            <person name="Dispirito A.A."/>
            <person name="Murrell J.C."/>
            <person name="Bruce D."/>
            <person name="Cheng J.F."/>
            <person name="Copeland A."/>
            <person name="Goodwin L."/>
            <person name="Hauser L."/>
            <person name="Lajus A."/>
            <person name="Land M.L."/>
            <person name="Lapidus A."/>
            <person name="Lucas S."/>
            <person name="Medigue C."/>
            <person name="Pitluck S."/>
            <person name="Woyke T."/>
            <person name="Zeytun A."/>
            <person name="Stein L.Y."/>
        </authorList>
    </citation>
    <scope>NUCLEOTIDE SEQUENCE [LARGE SCALE GENOMIC DNA]</scope>
    <source>
        <strain evidence="13 14">BG8</strain>
    </source>
</reference>
<dbReference type="InterPro" id="IPR027256">
    <property type="entry name" value="P-typ_ATPase_IB"/>
</dbReference>
<evidence type="ECO:0000313" key="14">
    <source>
        <dbReference type="Proteomes" id="UP000005090"/>
    </source>
</evidence>
<dbReference type="Proteomes" id="UP000005090">
    <property type="component" value="Chromosome"/>
</dbReference>